<evidence type="ECO:0000256" key="1">
    <source>
        <dbReference type="SAM" id="MobiDB-lite"/>
    </source>
</evidence>
<dbReference type="EMBL" id="OU963867">
    <property type="protein sequence ID" value="CAH0392079.1"/>
    <property type="molecule type" value="Genomic_DNA"/>
</dbReference>
<name>A0A9P0F797_BEMTA</name>
<dbReference type="AlphaFoldDB" id="A0A9P0F797"/>
<feature type="compositionally biased region" description="Low complexity" evidence="1">
    <location>
        <begin position="206"/>
        <end position="237"/>
    </location>
</feature>
<keyword evidence="3" id="KW-1185">Reference proteome</keyword>
<gene>
    <name evidence="2" type="ORF">BEMITA_LOCUS10636</name>
</gene>
<reference evidence="2" key="1">
    <citation type="submission" date="2021-12" db="EMBL/GenBank/DDBJ databases">
        <authorList>
            <person name="King R."/>
        </authorList>
    </citation>
    <scope>NUCLEOTIDE SEQUENCE</scope>
</reference>
<accession>A0A9P0F797</accession>
<feature type="region of interest" description="Disordered" evidence="1">
    <location>
        <begin position="200"/>
        <end position="237"/>
    </location>
</feature>
<organism evidence="2 3">
    <name type="scientific">Bemisia tabaci</name>
    <name type="common">Sweetpotato whitefly</name>
    <name type="synonym">Aleurodes tabaci</name>
    <dbReference type="NCBI Taxonomy" id="7038"/>
    <lineage>
        <taxon>Eukaryota</taxon>
        <taxon>Metazoa</taxon>
        <taxon>Ecdysozoa</taxon>
        <taxon>Arthropoda</taxon>
        <taxon>Hexapoda</taxon>
        <taxon>Insecta</taxon>
        <taxon>Pterygota</taxon>
        <taxon>Neoptera</taxon>
        <taxon>Paraneoptera</taxon>
        <taxon>Hemiptera</taxon>
        <taxon>Sternorrhyncha</taxon>
        <taxon>Aleyrodoidea</taxon>
        <taxon>Aleyrodidae</taxon>
        <taxon>Aleyrodinae</taxon>
        <taxon>Bemisia</taxon>
    </lineage>
</organism>
<sequence>MDAPATLSSMLVIDDFLVLRPLQWGILGDNTTANLRADLVRMTNAARVGLYTYKGCSEYPARVNSDSSYVIVPYGIQVLNFVAQFFQMADFQPDYKAADYSQGLEEQFANLSLGYATHTYDAQLHIFEPCTVWTFDWGDNEVRAPVMTAPNEMTIPRAKTIDSWGPALTLPGVGMKLARSQITFLTGLSTARIKGIKDRLARDKANSSNASATESSVLPPAGGASPAGDDGLPAGNA</sequence>
<dbReference type="Proteomes" id="UP001152759">
    <property type="component" value="Chromosome 6"/>
</dbReference>
<evidence type="ECO:0000313" key="2">
    <source>
        <dbReference type="EMBL" id="CAH0392079.1"/>
    </source>
</evidence>
<proteinExistence type="predicted"/>
<protein>
    <submittedName>
        <fullName evidence="2">Uncharacterized protein</fullName>
    </submittedName>
</protein>
<evidence type="ECO:0000313" key="3">
    <source>
        <dbReference type="Proteomes" id="UP001152759"/>
    </source>
</evidence>